<dbReference type="InterPro" id="IPR011990">
    <property type="entry name" value="TPR-like_helical_dom_sf"/>
</dbReference>
<feature type="compositionally biased region" description="Basic residues" evidence="2">
    <location>
        <begin position="208"/>
        <end position="223"/>
    </location>
</feature>
<dbReference type="PANTHER" id="PTHR15696">
    <property type="entry name" value="SMG-7 SUPPRESSOR WITH MORPHOLOGICAL EFFECT ON GENITALIA PROTEIN 7"/>
    <property type="match status" value="1"/>
</dbReference>
<dbReference type="GO" id="GO:0005697">
    <property type="term" value="C:telomerase holoenzyme complex"/>
    <property type="evidence" value="ECO:0007669"/>
    <property type="project" value="TreeGrafter"/>
</dbReference>
<keyword evidence="1" id="KW-0866">Nonsense-mediated mRNA decay</keyword>
<dbReference type="SUPFAM" id="SSF48452">
    <property type="entry name" value="TPR-like"/>
    <property type="match status" value="1"/>
</dbReference>
<dbReference type="AlphaFoldDB" id="A0A7R9J6Q8"/>
<dbReference type="InterPro" id="IPR018834">
    <property type="entry name" value="DNA/RNA-bd_Est1-type"/>
</dbReference>
<evidence type="ECO:0000313" key="4">
    <source>
        <dbReference type="EMBL" id="CAD7573519.1"/>
    </source>
</evidence>
<dbReference type="PANTHER" id="PTHR15696:SF7">
    <property type="entry name" value="NONSENSE-MEDIATED MRNA DECAY FACTOR"/>
    <property type="match status" value="1"/>
</dbReference>
<dbReference type="Pfam" id="PF10373">
    <property type="entry name" value="EST1_DNA_bind"/>
    <property type="match status" value="1"/>
</dbReference>
<name>A0A7R9J6Q8_TIMCA</name>
<accession>A0A7R9J6Q8</accession>
<feature type="compositionally biased region" description="Basic and acidic residues" evidence="2">
    <location>
        <begin position="254"/>
        <end position="263"/>
    </location>
</feature>
<gene>
    <name evidence="4" type="ORF">TCMB3V08_LOCUS6156</name>
</gene>
<feature type="compositionally biased region" description="Acidic residues" evidence="2">
    <location>
        <begin position="266"/>
        <end position="278"/>
    </location>
</feature>
<evidence type="ECO:0000256" key="2">
    <source>
        <dbReference type="SAM" id="MobiDB-lite"/>
    </source>
</evidence>
<dbReference type="GO" id="GO:0070034">
    <property type="term" value="F:telomerase RNA binding"/>
    <property type="evidence" value="ECO:0007669"/>
    <property type="project" value="TreeGrafter"/>
</dbReference>
<dbReference type="EMBL" id="OE181668">
    <property type="protein sequence ID" value="CAD7573519.1"/>
    <property type="molecule type" value="Genomic_DNA"/>
</dbReference>
<sequence>MGNLLCPQSFEGAEGNLVRLFEKNSCWLEGEGGNSRNMGLPSPTLSENIHRLISRFLLLQDVWFFDKTAVPDLPQLCHQTLQDLQHCLSYLKPFMEPKEYQLESEEHSSVPDSPDYLCDNTVLRMVVMVLMCVTKLQNADSQQLSSAVAFLAAMFSQLVDQVIQHFQDSVLSLSLPLAPLPLSTTTSLTSDVSNTGQGITQEKDDKKNKKRKKKLRRRRRRRLNSSEDSDLSEGEGAFGESSSSEDAEDFNSDISEKGEREGDTSSADDAEDDSEDELSLNSAANDKGLIGGEMKEKICNGKCEEKDQLICEAVTNGFSVESSGSGSPLSVVNEGCDVIPKTEEPLVNGTNNPAPNRLLDPADVVELLGEEGLLAAVKVCADWMRGDSEVVKACGRSSRLLLSHVVTLLNLINVDIEALEKETDAPHFVRMKMLNTSMQSIPLPEDIGLKGISPLKTSHNGLDWDYFRDNSFKVKEEGLLRAFKLVEFGHYLASIPDTGMRYDSSTRQFVISEEPPTLSPEVPEIEEKGKRTSKPANTEYGGGEGLMCVLSRALWAGVAGRGDEIALGKESKYTYRASSPMASLVLTDSSQLTSDSQHLGCTQNLFFSGLGVVSSGDEANTTKETYSTCCLLATIPKTAYASQTPIAILSVCVQQPTPVSVLTTISAPAPTPIISVRVQQH</sequence>
<feature type="region of interest" description="Disordered" evidence="2">
    <location>
        <begin position="184"/>
        <end position="287"/>
    </location>
</feature>
<evidence type="ECO:0000259" key="3">
    <source>
        <dbReference type="Pfam" id="PF10373"/>
    </source>
</evidence>
<dbReference type="GO" id="GO:0000184">
    <property type="term" value="P:nuclear-transcribed mRNA catabolic process, nonsense-mediated decay"/>
    <property type="evidence" value="ECO:0007669"/>
    <property type="project" value="UniProtKB-KW"/>
</dbReference>
<reference evidence="4" key="1">
    <citation type="submission" date="2020-11" db="EMBL/GenBank/DDBJ databases">
        <authorList>
            <person name="Tran Van P."/>
        </authorList>
    </citation>
    <scope>NUCLEOTIDE SEQUENCE</scope>
</reference>
<protein>
    <submittedName>
        <fullName evidence="4">(California timema) hypothetical protein</fullName>
    </submittedName>
</protein>
<organism evidence="4">
    <name type="scientific">Timema californicum</name>
    <name type="common">California timema</name>
    <name type="synonym">Walking stick</name>
    <dbReference type="NCBI Taxonomy" id="61474"/>
    <lineage>
        <taxon>Eukaryota</taxon>
        <taxon>Metazoa</taxon>
        <taxon>Ecdysozoa</taxon>
        <taxon>Arthropoda</taxon>
        <taxon>Hexapoda</taxon>
        <taxon>Insecta</taxon>
        <taxon>Pterygota</taxon>
        <taxon>Neoptera</taxon>
        <taxon>Polyneoptera</taxon>
        <taxon>Phasmatodea</taxon>
        <taxon>Timematodea</taxon>
        <taxon>Timematoidea</taxon>
        <taxon>Timematidae</taxon>
        <taxon>Timema</taxon>
    </lineage>
</organism>
<feature type="domain" description="DNA/RNA-binding" evidence="3">
    <location>
        <begin position="4"/>
        <end position="168"/>
    </location>
</feature>
<feature type="region of interest" description="Disordered" evidence="2">
    <location>
        <begin position="515"/>
        <end position="537"/>
    </location>
</feature>
<dbReference type="InterPro" id="IPR045153">
    <property type="entry name" value="Est1/Ebs1-like"/>
</dbReference>
<dbReference type="GO" id="GO:0042162">
    <property type="term" value="F:telomeric DNA binding"/>
    <property type="evidence" value="ECO:0007669"/>
    <property type="project" value="TreeGrafter"/>
</dbReference>
<feature type="compositionally biased region" description="Low complexity" evidence="2">
    <location>
        <begin position="184"/>
        <end position="193"/>
    </location>
</feature>
<evidence type="ECO:0000256" key="1">
    <source>
        <dbReference type="ARBA" id="ARBA00023161"/>
    </source>
</evidence>
<proteinExistence type="predicted"/>